<sequence>MSSESEKDKERLVQAAKTLFFHMQDLVAFTNTLIELFNSTMNTQIHSMAVKEHDNVKNVFEQIFTIFKEMQSVLEAKYDQMQKEPLCSKIATAVCSMVEKNTNVKELQQSAKEMFKNVQTPIIVAALNSSNILSSLESSFSLLMTYPIMNLQLSDLYRKDTEDQSDANTSEKNKSLGQSKIGIVDILKKLQDALKAEHVKNTIESAADQLEQIVKTMGPILEVLKKAISTMESKIPVPKKANDQ</sequence>
<accession>A0A2U3WEK7</accession>
<reference evidence="2" key="1">
    <citation type="submission" date="2025-08" db="UniProtKB">
        <authorList>
            <consortium name="RefSeq"/>
        </authorList>
    </citation>
    <scope>IDENTIFICATION</scope>
</reference>
<dbReference type="PANTHER" id="PTHR36289">
    <property type="entry name" value="CHROMOSOME 12 OPEN READING FRAME 60"/>
    <property type="match status" value="1"/>
</dbReference>
<dbReference type="CTD" id="101653505"/>
<proteinExistence type="predicted"/>
<organism evidence="1 2">
    <name type="scientific">Odobenus rosmarus divergens</name>
    <name type="common">Pacific walrus</name>
    <dbReference type="NCBI Taxonomy" id="9708"/>
    <lineage>
        <taxon>Eukaryota</taxon>
        <taxon>Metazoa</taxon>
        <taxon>Chordata</taxon>
        <taxon>Craniata</taxon>
        <taxon>Vertebrata</taxon>
        <taxon>Euteleostomi</taxon>
        <taxon>Mammalia</taxon>
        <taxon>Eutheria</taxon>
        <taxon>Laurasiatheria</taxon>
        <taxon>Carnivora</taxon>
        <taxon>Caniformia</taxon>
        <taxon>Pinnipedia</taxon>
        <taxon>Odobenidae</taxon>
        <taxon>Odobenus</taxon>
    </lineage>
</organism>
<protein>
    <submittedName>
        <fullName evidence="2">Uncharacterized protein C12orf60 homolog</fullName>
    </submittedName>
</protein>
<dbReference type="InParanoid" id="A0A2U3WEK7"/>
<dbReference type="GeneID" id="101380994"/>
<dbReference type="RefSeq" id="XP_004407044.1">
    <property type="nucleotide sequence ID" value="XM_004406987.1"/>
</dbReference>
<dbReference type="Pfam" id="PF15047">
    <property type="entry name" value="DUF4533"/>
    <property type="match status" value="1"/>
</dbReference>
<dbReference type="AlphaFoldDB" id="A0A2U3WEK7"/>
<evidence type="ECO:0000313" key="1">
    <source>
        <dbReference type="Proteomes" id="UP000245340"/>
    </source>
</evidence>
<gene>
    <name evidence="2" type="primary">LOC101380994</name>
</gene>
<dbReference type="InterPro" id="IPR027895">
    <property type="entry name" value="DUF4533"/>
</dbReference>
<keyword evidence="1" id="KW-1185">Reference proteome</keyword>
<dbReference type="KEGG" id="oro:101380994"/>
<dbReference type="OrthoDB" id="6112619at2759"/>
<name>A0A2U3WEK7_ODORO</name>
<evidence type="ECO:0000313" key="2">
    <source>
        <dbReference type="RefSeq" id="XP_004407044.1"/>
    </source>
</evidence>
<dbReference type="PANTHER" id="PTHR36289:SF1">
    <property type="entry name" value="CHROMOSOME 12 OPEN READING FRAME 60"/>
    <property type="match status" value="1"/>
</dbReference>
<dbReference type="Proteomes" id="UP000245340">
    <property type="component" value="Unplaced"/>
</dbReference>